<protein>
    <recommendedName>
        <fullName evidence="4">PPM-type phosphatase domain-containing protein</fullName>
    </recommendedName>
</protein>
<accession>A0A1F5Q1Z9</accession>
<feature type="region of interest" description="Disordered" evidence="1">
    <location>
        <begin position="1"/>
        <end position="31"/>
    </location>
</feature>
<organism evidence="2 3">
    <name type="scientific">Candidatus Doudnabacteria bacterium RIFCSPLOWO2_01_FULL_44_21</name>
    <dbReference type="NCBI Taxonomy" id="1817841"/>
    <lineage>
        <taxon>Bacteria</taxon>
        <taxon>Candidatus Doudnaibacteriota</taxon>
    </lineage>
</organism>
<name>A0A1F5Q1Z9_9BACT</name>
<sequence length="356" mass="38738">MTEAAPDPEATGPPVPEPANPGKCPGCGQPTQPTDEFCGHCGIELIASSVPAETPPNTDDPPLDPPRAEELKLLTLPKTPINVSTAGATHVGLVKENNEDTIFVTEVSYPVHKIAVHVMIVADGMGGEPAGEVFGQIAALETWLGIRWLLPFEEQQHGFSRLDFWRFLDGQFTNHLPAQIAAANSRILRYAKAKQLKAGQCGATIAVAVAICDLETGRVKIHGYNEGDARVGLVIDGKFQLLSTDQTISGYPFRFLGRHEHIGGNKFSWDVWMSEQQFQSFWVLAYSDGLWNMLSPEQITQAADSTADPKSLCDVLVATALTVREPHGRTLGDEKVTTGDDNISITTFYCQKETDR</sequence>
<comment type="caution">
    <text evidence="2">The sequence shown here is derived from an EMBL/GenBank/DDBJ whole genome shotgun (WGS) entry which is preliminary data.</text>
</comment>
<evidence type="ECO:0000313" key="3">
    <source>
        <dbReference type="Proteomes" id="UP000177281"/>
    </source>
</evidence>
<gene>
    <name evidence="2" type="ORF">A3B10_02765</name>
</gene>
<evidence type="ECO:0000256" key="1">
    <source>
        <dbReference type="SAM" id="MobiDB-lite"/>
    </source>
</evidence>
<reference evidence="2 3" key="1">
    <citation type="journal article" date="2016" name="Nat. Commun.">
        <title>Thousands of microbial genomes shed light on interconnected biogeochemical processes in an aquifer system.</title>
        <authorList>
            <person name="Anantharaman K."/>
            <person name="Brown C.T."/>
            <person name="Hug L.A."/>
            <person name="Sharon I."/>
            <person name="Castelle C.J."/>
            <person name="Probst A.J."/>
            <person name="Thomas B.C."/>
            <person name="Singh A."/>
            <person name="Wilkins M.J."/>
            <person name="Karaoz U."/>
            <person name="Brodie E.L."/>
            <person name="Williams K.H."/>
            <person name="Hubbard S.S."/>
            <person name="Banfield J.F."/>
        </authorList>
    </citation>
    <scope>NUCLEOTIDE SEQUENCE [LARGE SCALE GENOMIC DNA]</scope>
</reference>
<dbReference type="AlphaFoldDB" id="A0A1F5Q1Z9"/>
<dbReference type="InterPro" id="IPR036457">
    <property type="entry name" value="PPM-type-like_dom_sf"/>
</dbReference>
<dbReference type="SUPFAM" id="SSF81606">
    <property type="entry name" value="PP2C-like"/>
    <property type="match status" value="1"/>
</dbReference>
<proteinExistence type="predicted"/>
<dbReference type="Proteomes" id="UP000177281">
    <property type="component" value="Unassembled WGS sequence"/>
</dbReference>
<evidence type="ECO:0000313" key="2">
    <source>
        <dbReference type="EMBL" id="OGE96209.1"/>
    </source>
</evidence>
<dbReference type="Gene3D" id="3.60.40.10">
    <property type="entry name" value="PPM-type phosphatase domain"/>
    <property type="match status" value="1"/>
</dbReference>
<dbReference type="STRING" id="1817841.A3B10_02765"/>
<evidence type="ECO:0008006" key="4">
    <source>
        <dbReference type="Google" id="ProtNLM"/>
    </source>
</evidence>
<dbReference type="EMBL" id="MFFB01000006">
    <property type="protein sequence ID" value="OGE96209.1"/>
    <property type="molecule type" value="Genomic_DNA"/>
</dbReference>